<accession>Q7VBD3</accession>
<proteinExistence type="predicted"/>
<organism evidence="2 3">
    <name type="scientific">Prochlorococcus marinus (strain SARG / CCMP1375 / SS120)</name>
    <dbReference type="NCBI Taxonomy" id="167539"/>
    <lineage>
        <taxon>Bacteria</taxon>
        <taxon>Bacillati</taxon>
        <taxon>Cyanobacteriota</taxon>
        <taxon>Cyanophyceae</taxon>
        <taxon>Synechococcales</taxon>
        <taxon>Prochlorococcaceae</taxon>
        <taxon>Prochlorococcus</taxon>
    </lineage>
</organism>
<evidence type="ECO:0000313" key="3">
    <source>
        <dbReference type="Proteomes" id="UP000001420"/>
    </source>
</evidence>
<dbReference type="RefSeq" id="WP_011125314.1">
    <property type="nucleotide sequence ID" value="NC_005042.1"/>
</dbReference>
<keyword evidence="1" id="KW-0472">Membrane</keyword>
<dbReference type="OrthoDB" id="541816at2"/>
<sequence>MNKQLDSIIPNQSDEFETSGFQHSFVIGSALVVLNLVLMSCIGIYWTNTAVHQYFSGSPL</sequence>
<protein>
    <submittedName>
        <fullName evidence="2">Uncharacterized protein</fullName>
    </submittedName>
</protein>
<feature type="transmembrane region" description="Helical" evidence="1">
    <location>
        <begin position="25"/>
        <end position="46"/>
    </location>
</feature>
<dbReference type="AlphaFoldDB" id="Q7VBD3"/>
<dbReference type="Proteomes" id="UP000001420">
    <property type="component" value="Chromosome"/>
</dbReference>
<dbReference type="PATRIC" id="fig|167539.5.peg.1217"/>
<gene>
    <name evidence="2" type="ordered locus">Pro_1162</name>
</gene>
<keyword evidence="1" id="KW-1133">Transmembrane helix</keyword>
<evidence type="ECO:0000256" key="1">
    <source>
        <dbReference type="SAM" id="Phobius"/>
    </source>
</evidence>
<evidence type="ECO:0000313" key="2">
    <source>
        <dbReference type="EMBL" id="AAQ00207.1"/>
    </source>
</evidence>
<dbReference type="EMBL" id="AE017126">
    <property type="protein sequence ID" value="AAQ00207.1"/>
    <property type="molecule type" value="Genomic_DNA"/>
</dbReference>
<keyword evidence="1" id="KW-0812">Transmembrane</keyword>
<keyword evidence="3" id="KW-1185">Reference proteome</keyword>
<name>Q7VBD3_PROMA</name>
<dbReference type="HOGENOM" id="CLU_2900622_0_0_3"/>
<dbReference type="EnsemblBacteria" id="AAQ00207">
    <property type="protein sequence ID" value="AAQ00207"/>
    <property type="gene ID" value="Pro_1162"/>
</dbReference>
<dbReference type="eggNOG" id="ENOG5030SDF">
    <property type="taxonomic scope" value="Bacteria"/>
</dbReference>
<dbReference type="KEGG" id="pma:Pro_1162"/>
<reference evidence="2 3" key="1">
    <citation type="journal article" date="2003" name="Proc. Natl. Acad. Sci. U.S.A.">
        <title>Genome sequence of the cyanobacterium Prochlorococcus marinus SS120, a nearly minimal oxyphototrophic genome.</title>
        <authorList>
            <person name="Dufresne A."/>
            <person name="Salanoubat M."/>
            <person name="Partensky F."/>
            <person name="Artiguenave F."/>
            <person name="Axmann I.M."/>
            <person name="Barbe V."/>
            <person name="Duprat S."/>
            <person name="Galperin M.Y."/>
            <person name="Koonin E.V."/>
            <person name="Le Gall F."/>
            <person name="Makarova K.S."/>
            <person name="Ostrowski M."/>
            <person name="Oztas S."/>
            <person name="Robert C."/>
            <person name="Rogozin I.B."/>
            <person name="Scanlan D.J."/>
            <person name="Tandeau de Marsac N."/>
            <person name="Weissenbach J."/>
            <person name="Wincker P."/>
            <person name="Wolf Y.I."/>
            <person name="Hess W.R."/>
        </authorList>
    </citation>
    <scope>NUCLEOTIDE SEQUENCE [LARGE SCALE GENOMIC DNA]</scope>
    <source>
        <strain evidence="3">SARG / CCMP1375 / SS120</strain>
    </source>
</reference>